<dbReference type="EMBL" id="DXBU01000091">
    <property type="protein sequence ID" value="HIZ22498.1"/>
    <property type="molecule type" value="Genomic_DNA"/>
</dbReference>
<dbReference type="InterPro" id="IPR025377">
    <property type="entry name" value="DUF4367"/>
</dbReference>
<sequence length="280" mass="31924">MGKKFEDDSELKKLLEEQMIREAEIIEEAIFSDKDFEDYEMTDEEVEASYQKLMEQINASAEDPAPSAAEEKTIPLSRKKTIRHTGGKLHGIRVAGIAAACIAGVFAASMTSEGNRQYVVDSVRQLLGKDTRIVISNDEQNDRSQSNEYEAIENIEEALGVDVPQFMYRPNGFKYRSYDVDIKSGNAWIEYEYNNSIIFFEIDQEANDNGSLIDSAHGEEISSENIKIADNINVTIKTIQGKDDLVPNYSAYWRREDAIYQLSGKMEKTHFYMMIEEIVY</sequence>
<evidence type="ECO:0000313" key="2">
    <source>
        <dbReference type="EMBL" id="HIZ22498.1"/>
    </source>
</evidence>
<name>A0A9D2IT47_9FIRM</name>
<reference evidence="2" key="1">
    <citation type="journal article" date="2021" name="PeerJ">
        <title>Extensive microbial diversity within the chicken gut microbiome revealed by metagenomics and culture.</title>
        <authorList>
            <person name="Gilroy R."/>
            <person name="Ravi A."/>
            <person name="Getino M."/>
            <person name="Pursley I."/>
            <person name="Horton D.L."/>
            <person name="Alikhan N.F."/>
            <person name="Baker D."/>
            <person name="Gharbi K."/>
            <person name="Hall N."/>
            <person name="Watson M."/>
            <person name="Adriaenssens E.M."/>
            <person name="Foster-Nyarko E."/>
            <person name="Jarju S."/>
            <person name="Secka A."/>
            <person name="Antonio M."/>
            <person name="Oren A."/>
            <person name="Chaudhuri R.R."/>
            <person name="La Ragione R."/>
            <person name="Hildebrand F."/>
            <person name="Pallen M.J."/>
        </authorList>
    </citation>
    <scope>NUCLEOTIDE SEQUENCE</scope>
    <source>
        <strain evidence="2">14324</strain>
    </source>
</reference>
<feature type="domain" description="DUF4367" evidence="1">
    <location>
        <begin position="164"/>
        <end position="278"/>
    </location>
</feature>
<gene>
    <name evidence="2" type="ORF">IAA21_06845</name>
</gene>
<comment type="caution">
    <text evidence="2">The sequence shown here is derived from an EMBL/GenBank/DDBJ whole genome shotgun (WGS) entry which is preliminary data.</text>
</comment>
<proteinExistence type="predicted"/>
<evidence type="ECO:0000259" key="1">
    <source>
        <dbReference type="Pfam" id="PF14285"/>
    </source>
</evidence>
<accession>A0A9D2IT47</accession>
<dbReference type="Proteomes" id="UP000824041">
    <property type="component" value="Unassembled WGS sequence"/>
</dbReference>
<reference evidence="2" key="2">
    <citation type="submission" date="2021-04" db="EMBL/GenBank/DDBJ databases">
        <authorList>
            <person name="Gilroy R."/>
        </authorList>
    </citation>
    <scope>NUCLEOTIDE SEQUENCE</scope>
    <source>
        <strain evidence="2">14324</strain>
    </source>
</reference>
<dbReference type="Pfam" id="PF14285">
    <property type="entry name" value="DUF4367"/>
    <property type="match status" value="1"/>
</dbReference>
<organism evidence="2 3">
    <name type="scientific">Candidatus Blautia faecigallinarum</name>
    <dbReference type="NCBI Taxonomy" id="2838488"/>
    <lineage>
        <taxon>Bacteria</taxon>
        <taxon>Bacillati</taxon>
        <taxon>Bacillota</taxon>
        <taxon>Clostridia</taxon>
        <taxon>Lachnospirales</taxon>
        <taxon>Lachnospiraceae</taxon>
        <taxon>Blautia</taxon>
    </lineage>
</organism>
<dbReference type="AlphaFoldDB" id="A0A9D2IT47"/>
<evidence type="ECO:0000313" key="3">
    <source>
        <dbReference type="Proteomes" id="UP000824041"/>
    </source>
</evidence>
<protein>
    <submittedName>
        <fullName evidence="2">DUF4367 domain-containing protein</fullName>
    </submittedName>
</protein>